<dbReference type="Proteomes" id="UP001152797">
    <property type="component" value="Unassembled WGS sequence"/>
</dbReference>
<sequence length="1455" mass="163851">MMRPMRVHSALKNSKTFEEFRRNRPFKFLHLYSGPNDPLGEAIKVEAARNRLEVVVLSLDNKLDPTLDLSRPASHQTMMQDVGRGEWDYIHSGFPCDSFSMARHHQVAGQPGPVRDKAHIYGLPTNDERQQSEADRGTRMAVQSAEVHEKQVKACEARKVPLLVHYNTCAYMTKDKVCKCPNWVAHVALVGKQLTASAAQYPAALAEAVAVEVVGVWKKTLNLEWWRFKLETKSQEVSDLQKAWLENEDKKSRGETERTPASKRAASMAFKIDNIESDDLPSGSKGTPLKKIKENHNMLAVGGMRNPARSVRRLTQLGDVGRKIACLWEEFMESHPTSVRVAANYGKPDNAFDQELVQLWRDTLKDHLAEIVEKPVVVKENWEFTSPLDAELWQAWGAEAGDPDLCLPDFIRRGVPLGMEVPIPPSGVFPPALDQEDVNTDPAGEFEALKFQRNYQSVRDQTTEATIEIDRYVNNGFAKRVSWDWVKQTLGTTGTVSKMALILKEKEDGSVKRRIILDMRRSFGNSRSKVDERIVLPRLSDVVTMLQDIWRRRGGAKAKRRDTNTDDFEFCLIDLSDAFCHFGVLKNELRHCVTPDEHDRDALDLVCNVVWISRGTVYVDDILVAALGDRVTREAQLAMLLYTAAAFGVQISLKKGERGRRVTWIGCTIEVPVVEMEEPEVVILGISKHMIEQVVVTLRSWTTGGMGSLKELRSTTGRLSWVGGVLPRLRWTVNVLYATLREVEKDQEDGTEDRRAQTRQDSRSKRGLFPIKRLGGVHLWLLKLFENPVEHLIRVENMRRPPISMGIITDASPKGWGAILVKGQDGATRTLQPVAAVEALINQQEAQLLEVEWGESSSQAVVEAYAILRALEFWADKLKMRAIIIRADSSVALAMMKKLASAHKSLNFIAAEIALRLEKYEVQRLVLHHLRGSWNVEADWLSRITERGDKPRPKGLEGVHLRRTAPCSATKFWLHAPGDTAGGDEKFTPQDNIFETKEMSHAQNHGGSNAGSSRSRALRHRGRCVAMDPASMGMVSGLSVPGGHSVLEAMLFAAAPDEAGIWLTSANDGNGLWGPRGDRSHEVFEPFPLKSEVKSQPINDKQPAESIIVESIQQEFKAKEAIKQATARSSSSRHHSRSQRTCQRRRKRKNRVGSDGKWSKDTTSQSTDTKQPLKDIVRLAVNTRWIEGAKRRLKERLYAASTMATKESKRRKIMEIMQNCEIKIQGNGLSVEELVTVAAVLRRIQHKSADQYLSEVKLLQLEAGISWSDVMERQMTMVKRALKRDVGPENRAKEFDPANISQEVWESQSGDGNRPRRVAWSYAWAVVWMLRSIELAAMRLGDAHVEFSKKTVTLLIRKSKTDQRALGVKRTLVCCGLPTCLRLCPWNLALRVLADHDSDDENAPLFPDKKGKLVPKVKMIKAWMENIDPEITGHSGRRSGAMWYARRGLPILWCV</sequence>
<dbReference type="InterPro" id="IPR011010">
    <property type="entry name" value="DNA_brk_join_enz"/>
</dbReference>
<feature type="region of interest" description="Disordered" evidence="2">
    <location>
        <begin position="1120"/>
        <end position="1171"/>
    </location>
</feature>
<organism evidence="3">
    <name type="scientific">Cladocopium goreaui</name>
    <dbReference type="NCBI Taxonomy" id="2562237"/>
    <lineage>
        <taxon>Eukaryota</taxon>
        <taxon>Sar</taxon>
        <taxon>Alveolata</taxon>
        <taxon>Dinophyceae</taxon>
        <taxon>Suessiales</taxon>
        <taxon>Symbiodiniaceae</taxon>
        <taxon>Cladocopium</taxon>
    </lineage>
</organism>
<gene>
    <name evidence="3" type="ORF">C1SCF055_LOCUS29839</name>
</gene>
<dbReference type="InterPro" id="IPR043502">
    <property type="entry name" value="DNA/RNA_pol_sf"/>
</dbReference>
<dbReference type="PANTHER" id="PTHR33050:SF7">
    <property type="entry name" value="RIBONUCLEASE H"/>
    <property type="match status" value="1"/>
</dbReference>
<dbReference type="Gene3D" id="3.30.420.10">
    <property type="entry name" value="Ribonuclease H-like superfamily/Ribonuclease H"/>
    <property type="match status" value="1"/>
</dbReference>
<dbReference type="Gene3D" id="1.10.443.10">
    <property type="entry name" value="Intergrase catalytic core"/>
    <property type="match status" value="1"/>
</dbReference>
<dbReference type="EMBL" id="CAMXCT030003347">
    <property type="protein sequence ID" value="CAL4791333.1"/>
    <property type="molecule type" value="Genomic_DNA"/>
</dbReference>
<dbReference type="GO" id="GO:0003677">
    <property type="term" value="F:DNA binding"/>
    <property type="evidence" value="ECO:0007669"/>
    <property type="project" value="InterPro"/>
</dbReference>
<dbReference type="OrthoDB" id="7477527at2759"/>
<reference evidence="4 5" key="2">
    <citation type="submission" date="2024-05" db="EMBL/GenBank/DDBJ databases">
        <authorList>
            <person name="Chen Y."/>
            <person name="Shah S."/>
            <person name="Dougan E. K."/>
            <person name="Thang M."/>
            <person name="Chan C."/>
        </authorList>
    </citation>
    <scope>NUCLEOTIDE SEQUENCE [LARGE SCALE GENOMIC DNA]</scope>
</reference>
<name>A0A9P1D8M8_9DINO</name>
<dbReference type="GO" id="GO:0015074">
    <property type="term" value="P:DNA integration"/>
    <property type="evidence" value="ECO:0007669"/>
    <property type="project" value="InterPro"/>
</dbReference>
<dbReference type="SUPFAM" id="SSF56349">
    <property type="entry name" value="DNA breaking-rejoining enzymes"/>
    <property type="match status" value="1"/>
</dbReference>
<evidence type="ECO:0000313" key="5">
    <source>
        <dbReference type="Proteomes" id="UP001152797"/>
    </source>
</evidence>
<comment type="caution">
    <text evidence="3">The sequence shown here is derived from an EMBL/GenBank/DDBJ whole genome shotgun (WGS) entry which is preliminary data.</text>
</comment>
<dbReference type="EMBL" id="CAMXCT010003347">
    <property type="protein sequence ID" value="CAI4004021.1"/>
    <property type="molecule type" value="Genomic_DNA"/>
</dbReference>
<dbReference type="InterPro" id="IPR013762">
    <property type="entry name" value="Integrase-like_cat_sf"/>
</dbReference>
<evidence type="ECO:0000256" key="1">
    <source>
        <dbReference type="ARBA" id="ARBA00023172"/>
    </source>
</evidence>
<dbReference type="CDD" id="cd09275">
    <property type="entry name" value="RNase_HI_RT_DIRS1"/>
    <property type="match status" value="1"/>
</dbReference>
<feature type="compositionally biased region" description="Low complexity" evidence="2">
    <location>
        <begin position="1161"/>
        <end position="1170"/>
    </location>
</feature>
<dbReference type="InterPro" id="IPR036397">
    <property type="entry name" value="RNaseH_sf"/>
</dbReference>
<evidence type="ECO:0000256" key="2">
    <source>
        <dbReference type="SAM" id="MobiDB-lite"/>
    </source>
</evidence>
<protein>
    <submittedName>
        <fullName evidence="3">Uncharacterized protein</fullName>
    </submittedName>
</protein>
<reference evidence="3" key="1">
    <citation type="submission" date="2022-10" db="EMBL/GenBank/DDBJ databases">
        <authorList>
            <person name="Chen Y."/>
            <person name="Dougan E. K."/>
            <person name="Chan C."/>
            <person name="Rhodes N."/>
            <person name="Thang M."/>
        </authorList>
    </citation>
    <scope>NUCLEOTIDE SEQUENCE</scope>
</reference>
<dbReference type="SUPFAM" id="SSF56672">
    <property type="entry name" value="DNA/RNA polymerases"/>
    <property type="match status" value="1"/>
</dbReference>
<evidence type="ECO:0000313" key="3">
    <source>
        <dbReference type="EMBL" id="CAI4004021.1"/>
    </source>
</evidence>
<keyword evidence="1" id="KW-0233">DNA recombination</keyword>
<dbReference type="GO" id="GO:0006310">
    <property type="term" value="P:DNA recombination"/>
    <property type="evidence" value="ECO:0007669"/>
    <property type="project" value="UniProtKB-KW"/>
</dbReference>
<feature type="compositionally biased region" description="Basic residues" evidence="2">
    <location>
        <begin position="1131"/>
        <end position="1151"/>
    </location>
</feature>
<dbReference type="EMBL" id="CAMXCT020003347">
    <property type="protein sequence ID" value="CAL1157396.1"/>
    <property type="molecule type" value="Genomic_DNA"/>
</dbReference>
<dbReference type="InterPro" id="IPR052055">
    <property type="entry name" value="Hepadnavirus_pol/RT"/>
</dbReference>
<proteinExistence type="predicted"/>
<evidence type="ECO:0000313" key="4">
    <source>
        <dbReference type="EMBL" id="CAL4791333.1"/>
    </source>
</evidence>
<keyword evidence="5" id="KW-1185">Reference proteome</keyword>
<dbReference type="PANTHER" id="PTHR33050">
    <property type="entry name" value="REVERSE TRANSCRIPTASE DOMAIN-CONTAINING PROTEIN"/>
    <property type="match status" value="1"/>
</dbReference>
<accession>A0A9P1D8M8</accession>